<proteinExistence type="predicted"/>
<gene>
    <name evidence="2" type="ORF">CHH67_04415</name>
    <name evidence="1" type="ORF">GNP94_23480</name>
</gene>
<comment type="caution">
    <text evidence="2">The sequence shown here is derived from an EMBL/GenBank/DDBJ whole genome shotgun (WGS) entry which is preliminary data.</text>
</comment>
<dbReference type="Proteomes" id="UP000215596">
    <property type="component" value="Unassembled WGS sequence"/>
</dbReference>
<dbReference type="GO" id="GO:0016740">
    <property type="term" value="F:transferase activity"/>
    <property type="evidence" value="ECO:0007669"/>
    <property type="project" value="UniProtKB-KW"/>
</dbReference>
<evidence type="ECO:0000313" key="2">
    <source>
        <dbReference type="EMBL" id="PAD79183.1"/>
    </source>
</evidence>
<evidence type="ECO:0000313" key="1">
    <source>
        <dbReference type="EMBL" id="MUG68932.1"/>
    </source>
</evidence>
<dbReference type="RefSeq" id="WP_095263779.1">
    <property type="nucleotide sequence ID" value="NZ_NPBY01000013.1"/>
</dbReference>
<organism evidence="2 3">
    <name type="scientific">Paenibacillus campinasensis</name>
    <dbReference type="NCBI Taxonomy" id="66347"/>
    <lineage>
        <taxon>Bacteria</taxon>
        <taxon>Bacillati</taxon>
        <taxon>Bacillota</taxon>
        <taxon>Bacilli</taxon>
        <taxon>Bacillales</taxon>
        <taxon>Paenibacillaceae</taxon>
        <taxon>Paenibacillus</taxon>
    </lineage>
</organism>
<dbReference type="AlphaFoldDB" id="A0A268F1G9"/>
<keyword evidence="2" id="KW-0808">Transferase</keyword>
<dbReference type="InterPro" id="IPR016181">
    <property type="entry name" value="Acyl_CoA_acyltransferase"/>
</dbReference>
<dbReference type="Proteomes" id="UP000435177">
    <property type="component" value="Unassembled WGS sequence"/>
</dbReference>
<reference evidence="1 4" key="2">
    <citation type="submission" date="2019-11" db="EMBL/GenBank/DDBJ databases">
        <title>Draft genome sequences of five Paenibacillus species of dairy origin.</title>
        <authorList>
            <person name="Olajide A.M."/>
            <person name="Chen S."/>
            <person name="Lapointe G."/>
        </authorList>
    </citation>
    <scope>NUCLEOTIDE SEQUENCE [LARGE SCALE GENOMIC DNA]</scope>
    <source>
        <strain evidence="1 4">3CS1</strain>
    </source>
</reference>
<protein>
    <submittedName>
        <fullName evidence="2">N-acetyltransferase</fullName>
    </submittedName>
</protein>
<dbReference type="EMBL" id="WOAA01000042">
    <property type="protein sequence ID" value="MUG68932.1"/>
    <property type="molecule type" value="Genomic_DNA"/>
</dbReference>
<evidence type="ECO:0000313" key="3">
    <source>
        <dbReference type="Proteomes" id="UP000215596"/>
    </source>
</evidence>
<keyword evidence="4" id="KW-1185">Reference proteome</keyword>
<dbReference type="SUPFAM" id="SSF55729">
    <property type="entry name" value="Acyl-CoA N-acyltransferases (Nat)"/>
    <property type="match status" value="1"/>
</dbReference>
<name>A0A268F1G9_9BACL</name>
<sequence>MEIARLHLHDPADWPHLRRECLEFFSRCGGRRLKAGPIGHLASLSYEALHQPGTSIVAATVRGELGSMPVGISYAADYGKEACMTAVHPLYRNRRIGSSLLRLQISELGQLHCTVATGHTAALKMCFLAGMHAEGLEMDAAGRPVLNLKGVDIRPAAVKGASPDSNQEGELLCLSLF</sequence>
<dbReference type="EMBL" id="NPBY01000013">
    <property type="protein sequence ID" value="PAD79183.1"/>
    <property type="molecule type" value="Genomic_DNA"/>
</dbReference>
<dbReference type="OrthoDB" id="2869300at2"/>
<accession>A0A268F1G9</accession>
<reference evidence="2 3" key="1">
    <citation type="submission" date="2017-07" db="EMBL/GenBank/DDBJ databases">
        <title>Isolation and whole genome analysis of endospore-forming bacteria from heroin.</title>
        <authorList>
            <person name="Kalinowski J."/>
            <person name="Ahrens B."/>
            <person name="Al-Dilaimi A."/>
            <person name="Winkler A."/>
            <person name="Wibberg D."/>
            <person name="Schleenbecker U."/>
            <person name="Ruckert C."/>
            <person name="Wolfel R."/>
            <person name="Grass G."/>
        </authorList>
    </citation>
    <scope>NUCLEOTIDE SEQUENCE [LARGE SCALE GENOMIC DNA]</scope>
    <source>
        <strain evidence="2 3">7537-G1</strain>
    </source>
</reference>
<evidence type="ECO:0000313" key="4">
    <source>
        <dbReference type="Proteomes" id="UP000435177"/>
    </source>
</evidence>